<gene>
    <name evidence="1" type="ORF">H0E87_007395</name>
</gene>
<evidence type="ECO:0000313" key="1">
    <source>
        <dbReference type="EMBL" id="KAH8514535.1"/>
    </source>
</evidence>
<organism evidence="1 2">
    <name type="scientific">Populus deltoides</name>
    <name type="common">Eastern poplar</name>
    <name type="synonym">Eastern cottonwood</name>
    <dbReference type="NCBI Taxonomy" id="3696"/>
    <lineage>
        <taxon>Eukaryota</taxon>
        <taxon>Viridiplantae</taxon>
        <taxon>Streptophyta</taxon>
        <taxon>Embryophyta</taxon>
        <taxon>Tracheophyta</taxon>
        <taxon>Spermatophyta</taxon>
        <taxon>Magnoliopsida</taxon>
        <taxon>eudicotyledons</taxon>
        <taxon>Gunneridae</taxon>
        <taxon>Pentapetalae</taxon>
        <taxon>rosids</taxon>
        <taxon>fabids</taxon>
        <taxon>Malpighiales</taxon>
        <taxon>Salicaceae</taxon>
        <taxon>Saliceae</taxon>
        <taxon>Populus</taxon>
    </lineage>
</organism>
<sequence>MKKSEGCLGWSVEMVEKGKWPRGGRLEREEQLSAKEGDFVREIEAYVFWRWGKNGPVVGLLGGLMVRLKAIHGHCEWKRKGTEWRSVCELFTGGGEKDGAKAPGKGA</sequence>
<proteinExistence type="predicted"/>
<evidence type="ECO:0000313" key="2">
    <source>
        <dbReference type="Proteomes" id="UP000807159"/>
    </source>
</evidence>
<comment type="caution">
    <text evidence="1">The sequence shown here is derived from an EMBL/GenBank/DDBJ whole genome shotgun (WGS) entry which is preliminary data.</text>
</comment>
<dbReference type="Proteomes" id="UP000807159">
    <property type="component" value="Chromosome 3"/>
</dbReference>
<dbReference type="AlphaFoldDB" id="A0A8T2ZB02"/>
<protein>
    <submittedName>
        <fullName evidence="1">Uncharacterized protein</fullName>
    </submittedName>
</protein>
<accession>A0A8T2ZB02</accession>
<keyword evidence="2" id="KW-1185">Reference proteome</keyword>
<dbReference type="EMBL" id="JACEGQ020000003">
    <property type="protein sequence ID" value="KAH8514535.1"/>
    <property type="molecule type" value="Genomic_DNA"/>
</dbReference>
<name>A0A8T2ZB02_POPDE</name>
<reference evidence="1" key="1">
    <citation type="journal article" date="2021" name="J. Hered.">
        <title>Genome Assembly of Salicaceae Populus deltoides (Eastern Cottonwood) I-69 Based on Nanopore Sequencing and Hi-C Technologies.</title>
        <authorList>
            <person name="Bai S."/>
            <person name="Wu H."/>
            <person name="Zhang J."/>
            <person name="Pan Z."/>
            <person name="Zhao W."/>
            <person name="Li Z."/>
            <person name="Tong C."/>
        </authorList>
    </citation>
    <scope>NUCLEOTIDE SEQUENCE</scope>
    <source>
        <tissue evidence="1">Leaf</tissue>
    </source>
</reference>